<keyword evidence="1" id="KW-0328">Glycosyltransferase</keyword>
<dbReference type="PANTHER" id="PTHR30160:SF7">
    <property type="entry name" value="ADP-HEPTOSE--LPS HEPTOSYLTRANSFERASE 2"/>
    <property type="match status" value="1"/>
</dbReference>
<evidence type="ECO:0000313" key="4">
    <source>
        <dbReference type="Proteomes" id="UP000178085"/>
    </source>
</evidence>
<dbReference type="Pfam" id="PF01075">
    <property type="entry name" value="Glyco_transf_9"/>
    <property type="match status" value="1"/>
</dbReference>
<dbReference type="GO" id="GO:0009244">
    <property type="term" value="P:lipopolysaccharide core region biosynthetic process"/>
    <property type="evidence" value="ECO:0007669"/>
    <property type="project" value="TreeGrafter"/>
</dbReference>
<dbReference type="GO" id="GO:0008713">
    <property type="term" value="F:ADP-heptose-lipopolysaccharide heptosyltransferase activity"/>
    <property type="evidence" value="ECO:0007669"/>
    <property type="project" value="TreeGrafter"/>
</dbReference>
<dbReference type="GO" id="GO:0005829">
    <property type="term" value="C:cytosol"/>
    <property type="evidence" value="ECO:0007669"/>
    <property type="project" value="TreeGrafter"/>
</dbReference>
<dbReference type="Gene3D" id="3.40.50.2000">
    <property type="entry name" value="Glycogen Phosphorylase B"/>
    <property type="match status" value="2"/>
</dbReference>
<dbReference type="Proteomes" id="UP000178085">
    <property type="component" value="Unassembled WGS sequence"/>
</dbReference>
<keyword evidence="2" id="KW-0808">Transferase</keyword>
<evidence type="ECO:0000256" key="1">
    <source>
        <dbReference type="ARBA" id="ARBA00022676"/>
    </source>
</evidence>
<name>A0A1F4NPZ0_UNCK3</name>
<dbReference type="SUPFAM" id="SSF53756">
    <property type="entry name" value="UDP-Glycosyltransferase/glycogen phosphorylase"/>
    <property type="match status" value="1"/>
</dbReference>
<dbReference type="EMBL" id="METD01000001">
    <property type="protein sequence ID" value="OGB73511.1"/>
    <property type="molecule type" value="Genomic_DNA"/>
</dbReference>
<evidence type="ECO:0000313" key="3">
    <source>
        <dbReference type="EMBL" id="OGB73511.1"/>
    </source>
</evidence>
<gene>
    <name evidence="3" type="ORF">A3K51_01500</name>
</gene>
<proteinExistence type="predicted"/>
<accession>A0A1F4NPZ0</accession>
<dbReference type="InterPro" id="IPR002201">
    <property type="entry name" value="Glyco_trans_9"/>
</dbReference>
<comment type="caution">
    <text evidence="3">The sequence shown here is derived from an EMBL/GenBank/DDBJ whole genome shotgun (WGS) entry which is preliminary data.</text>
</comment>
<evidence type="ECO:0000256" key="2">
    <source>
        <dbReference type="ARBA" id="ARBA00022679"/>
    </source>
</evidence>
<evidence type="ECO:0008006" key="5">
    <source>
        <dbReference type="Google" id="ProtNLM"/>
    </source>
</evidence>
<dbReference type="CDD" id="cd03789">
    <property type="entry name" value="GT9_LPS_heptosyltransferase"/>
    <property type="match status" value="1"/>
</dbReference>
<reference evidence="3 4" key="1">
    <citation type="journal article" date="2016" name="Nat. Commun.">
        <title>Thousands of microbial genomes shed light on interconnected biogeochemical processes in an aquifer system.</title>
        <authorList>
            <person name="Anantharaman K."/>
            <person name="Brown C.T."/>
            <person name="Hug L.A."/>
            <person name="Sharon I."/>
            <person name="Castelle C.J."/>
            <person name="Probst A.J."/>
            <person name="Thomas B.C."/>
            <person name="Singh A."/>
            <person name="Wilkins M.J."/>
            <person name="Karaoz U."/>
            <person name="Brodie E.L."/>
            <person name="Williams K.H."/>
            <person name="Hubbard S.S."/>
            <person name="Banfield J.F."/>
        </authorList>
    </citation>
    <scope>NUCLEOTIDE SEQUENCE [LARGE SCALE GENOMIC DNA]</scope>
</reference>
<sequence>MIGLFKQIDKLLGTPLCYLLGIVNLLNPKTSICPDQIKKILIVTWIGLGDVILTLPTVLAIRKRYPDAKIVYFTTPRAQMPLKYIPGIDNIISYDITGKDKGIAGLLRIIKQLRREKFDIAVELAQRYRLISLITFWAGIPHRIGFGVPGQGREWLLSQTVPYVWPMHEAEVFGKVSELIDAPIYQHSLPPLTLPPTPSILNENTKRPTIVIHIGTGPALKTRQWSANKFSELIDKLMDRYGGAIILTGAKEDLLLAQTIQQNSGKPITNLVGKTTLEHLYKVFEEANLVISMDTGPMHLAAMTDTPTLGIFLVSFPEKWRPYGNKHRYIYNGPSIDPNHPRQHPPISAIKDIAVNEVIEMVSRMI</sequence>
<organism evidence="3 4">
    <name type="scientific">candidate division Kazan bacterium RIFCSPLOWO2_01_FULL_45_19</name>
    <dbReference type="NCBI Taxonomy" id="1798538"/>
    <lineage>
        <taxon>Bacteria</taxon>
        <taxon>Bacteria division Kazan-3B-28</taxon>
    </lineage>
</organism>
<dbReference type="PANTHER" id="PTHR30160">
    <property type="entry name" value="TETRAACYLDISACCHARIDE 4'-KINASE-RELATED"/>
    <property type="match status" value="1"/>
</dbReference>
<dbReference type="InterPro" id="IPR051199">
    <property type="entry name" value="LPS_LOS_Heptosyltrfase"/>
</dbReference>
<protein>
    <recommendedName>
        <fullName evidence="5">Glycosyltransferase family 9 protein</fullName>
    </recommendedName>
</protein>
<dbReference type="AlphaFoldDB" id="A0A1F4NPZ0"/>